<evidence type="ECO:0000313" key="2">
    <source>
        <dbReference type="EMBL" id="CAD7112204.1"/>
    </source>
</evidence>
<protein>
    <submittedName>
        <fullName evidence="2">KP177R CDS</fullName>
    </submittedName>
</protein>
<name>A0A7R8Z5R6_ASF</name>
<organismHost>
    <name type="scientific">Sus scrofa</name>
    <name type="common">Pig</name>
    <dbReference type="NCBI Taxonomy" id="9823"/>
</organismHost>
<reference evidence="2" key="1">
    <citation type="submission" date="2020-11" db="EMBL/GenBank/DDBJ databases">
        <authorList>
            <consortium name="IVD NGS Lab"/>
        </authorList>
    </citation>
    <scope>NUCLEOTIDE SEQUENCE [LARGE SCALE GENOMIC DNA]</scope>
    <source>
        <strain evidence="2">ASFV Ken.rie1</strain>
    </source>
</reference>
<evidence type="ECO:0000256" key="1">
    <source>
        <dbReference type="SAM" id="Phobius"/>
    </source>
</evidence>
<organismHost>
    <name type="scientific">Potamochoerus larvatus</name>
    <name type="common">Bushpig</name>
    <dbReference type="NCBI Taxonomy" id="273792"/>
</organismHost>
<accession>A0A7R8Z5R6</accession>
<keyword evidence="1" id="KW-1133">Transmembrane helix</keyword>
<organismHost>
    <name type="scientific">Phacochoerus africanus</name>
    <name type="common">Warthog</name>
    <dbReference type="NCBI Taxonomy" id="41426"/>
</organismHost>
<organismHost>
    <name type="scientific">Ornithodoros moubata</name>
    <name type="common">Soft tick</name>
    <name type="synonym">Argasid tick</name>
    <dbReference type="NCBI Taxonomy" id="6938"/>
</organismHost>
<organism evidence="2">
    <name type="scientific">African swine fever virus</name>
    <name type="common">ASFV</name>
    <dbReference type="NCBI Taxonomy" id="10497"/>
    <lineage>
        <taxon>Viruses</taxon>
        <taxon>Varidnaviria</taxon>
        <taxon>Bamfordvirae</taxon>
        <taxon>Nucleocytoviricota</taxon>
        <taxon>Pokkesviricetes</taxon>
        <taxon>Asfuvirales</taxon>
        <taxon>Asfarviridae</taxon>
        <taxon>Asfivirus</taxon>
        <taxon>Asfivirus haemorrhagiae</taxon>
    </lineage>
</organism>
<proteinExistence type="predicted"/>
<keyword evidence="1" id="KW-0812">Transmembrane</keyword>
<dbReference type="EMBL" id="LR899131">
    <property type="protein sequence ID" value="CAD7112204.1"/>
    <property type="molecule type" value="Genomic_DNA"/>
</dbReference>
<sequence>MLCRPIKSEWPTKINKIKKNMLHIKMTISTLLIALIVLLIIILVVFLYHKKQQPPKKVCKVDKDCGSGEHCVRGTCSSLSCLDAVKMDKRDVKMDSKISSCKFTPNFYHFTDTAAEQEFGKTWHSIKITPSPGESHTSQEICERYCLWGTDDCTGWEYFGDEKDGTCNIYINPHLALKYTKDHVLYLPRNHKYA</sequence>
<feature type="transmembrane region" description="Helical" evidence="1">
    <location>
        <begin position="28"/>
        <end position="48"/>
    </location>
</feature>
<keyword evidence="1" id="KW-0472">Membrane</keyword>
<organismHost>
    <name type="scientific">Ornithodoros</name>
    <name type="common">relapsing fever ticks</name>
    <dbReference type="NCBI Taxonomy" id="6937"/>
</organismHost>
<organismHost>
    <name type="scientific">Phacochoerus aethiopicus</name>
    <name type="common">Warthog</name>
    <dbReference type="NCBI Taxonomy" id="85517"/>
</organismHost>
<dbReference type="Proteomes" id="UP000594880">
    <property type="component" value="Segment"/>
</dbReference>